<comment type="caution">
    <text evidence="1">The sequence shown here is derived from an EMBL/GenBank/DDBJ whole genome shotgun (WGS) entry which is preliminary data.</text>
</comment>
<reference evidence="1" key="1">
    <citation type="journal article" date="2020" name="Stud. Mycol.">
        <title>101 Dothideomycetes genomes: a test case for predicting lifestyles and emergence of pathogens.</title>
        <authorList>
            <person name="Haridas S."/>
            <person name="Albert R."/>
            <person name="Binder M."/>
            <person name="Bloem J."/>
            <person name="Labutti K."/>
            <person name="Salamov A."/>
            <person name="Andreopoulos B."/>
            <person name="Baker S."/>
            <person name="Barry K."/>
            <person name="Bills G."/>
            <person name="Bluhm B."/>
            <person name="Cannon C."/>
            <person name="Castanera R."/>
            <person name="Culley D."/>
            <person name="Daum C."/>
            <person name="Ezra D."/>
            <person name="Gonzalez J."/>
            <person name="Henrissat B."/>
            <person name="Kuo A."/>
            <person name="Liang C."/>
            <person name="Lipzen A."/>
            <person name="Lutzoni F."/>
            <person name="Magnuson J."/>
            <person name="Mondo S."/>
            <person name="Nolan M."/>
            <person name="Ohm R."/>
            <person name="Pangilinan J."/>
            <person name="Park H.-J."/>
            <person name="Ramirez L."/>
            <person name="Alfaro M."/>
            <person name="Sun H."/>
            <person name="Tritt A."/>
            <person name="Yoshinaga Y."/>
            <person name="Zwiers L.-H."/>
            <person name="Turgeon B."/>
            <person name="Goodwin S."/>
            <person name="Spatafora J."/>
            <person name="Crous P."/>
            <person name="Grigoriev I."/>
        </authorList>
    </citation>
    <scope>NUCLEOTIDE SEQUENCE</scope>
    <source>
        <strain evidence="1">ATCC 200398</strain>
    </source>
</reference>
<sequence length="504" mass="57549">MDSLSVSSILKLLTPYLPVIIVFYLIISYTTIWWRLRHFKGPWLAKFSYGFMAKAVWYGKMNAVYTEVNEKYGSLARIGPNDLITSDPDILRHMSSARSTYKRSSWYEAMRLDPYVDSILSEMSVPIHDARRAKMASAYSGKENPNLEGDIDEQIASFIALIRRKYLSEGATMKKMDMGRKAQYFTLDVITKVSFGRAFGYLEQDKDVHDYVKTTDELVPWLTFFAVVPLANAILNRSWVKEKLGPGPGDKSGVGRLMGVARDVVQERFGENKIEKQDMLGAFVRNGIPQRQIEAEVHFQIIAGSDTTATAIRSTLLHLLTSPRVLAKLRTELDTAEREGRISNPITNAESKALPYLQAVVKEGVRIHPPFTGLVMKEVPAGGDTIGSQFVPGGTRVAHNLWAVQRDPIYGEDREIFRPERWIEADSQKGMRMEQTLDLVFGHGRWGCLGKNVAWIELNKIFVELLRHFDFEFIDPSKPWRSVNFNLFMQDHMWLRITERKEKN</sequence>
<gene>
    <name evidence="1" type="ORF">BDR25DRAFT_380608</name>
</gene>
<accession>A0ACB6QCW0</accession>
<evidence type="ECO:0000313" key="1">
    <source>
        <dbReference type="EMBL" id="KAF2464741.1"/>
    </source>
</evidence>
<dbReference type="EMBL" id="MU003534">
    <property type="protein sequence ID" value="KAF2464741.1"/>
    <property type="molecule type" value="Genomic_DNA"/>
</dbReference>
<organism evidence="1 2">
    <name type="scientific">Lindgomyces ingoldianus</name>
    <dbReference type="NCBI Taxonomy" id="673940"/>
    <lineage>
        <taxon>Eukaryota</taxon>
        <taxon>Fungi</taxon>
        <taxon>Dikarya</taxon>
        <taxon>Ascomycota</taxon>
        <taxon>Pezizomycotina</taxon>
        <taxon>Dothideomycetes</taxon>
        <taxon>Pleosporomycetidae</taxon>
        <taxon>Pleosporales</taxon>
        <taxon>Lindgomycetaceae</taxon>
        <taxon>Lindgomyces</taxon>
    </lineage>
</organism>
<keyword evidence="2" id="KW-1185">Reference proteome</keyword>
<protein>
    <submittedName>
        <fullName evidence="1">Cytochrome P450</fullName>
    </submittedName>
</protein>
<dbReference type="Proteomes" id="UP000799755">
    <property type="component" value="Unassembled WGS sequence"/>
</dbReference>
<evidence type="ECO:0000313" key="2">
    <source>
        <dbReference type="Proteomes" id="UP000799755"/>
    </source>
</evidence>
<name>A0ACB6QCW0_9PLEO</name>
<proteinExistence type="predicted"/>